<feature type="coiled-coil region" evidence="8">
    <location>
        <begin position="110"/>
        <end position="137"/>
    </location>
</feature>
<dbReference type="Pfam" id="PF03232">
    <property type="entry name" value="COQ7"/>
    <property type="match status" value="1"/>
</dbReference>
<keyword evidence="9" id="KW-1133">Transmembrane helix</keyword>
<protein>
    <submittedName>
        <fullName evidence="10">Demethoxyubiquinone hydroxylase family protein</fullName>
    </submittedName>
</protein>
<accession>A0A6H1Q2D2</accession>
<dbReference type="InterPro" id="IPR011566">
    <property type="entry name" value="Ubq_synth_Coq7"/>
</dbReference>
<reference evidence="10 11" key="1">
    <citation type="journal article" date="2020" name="Nat. Microbiol.">
        <title>Lysogenic host-virus interactions in SAR11 marine bacteria.</title>
        <authorList>
            <person name="Morris R.M."/>
            <person name="Cain K.R."/>
            <person name="Hvorecny K.L."/>
            <person name="Kollman J.M."/>
        </authorList>
    </citation>
    <scope>NUCLEOTIDE SEQUENCE [LARGE SCALE GENOMIC DNA]</scope>
    <source>
        <strain evidence="10 11">NP1</strain>
    </source>
</reference>
<name>A0A6H1Q2D2_9PROT</name>
<organism evidence="10 11">
    <name type="scientific">Candidatus Pelagibacter giovannonii</name>
    <dbReference type="NCBI Taxonomy" id="2563896"/>
    <lineage>
        <taxon>Bacteria</taxon>
        <taxon>Pseudomonadati</taxon>
        <taxon>Pseudomonadota</taxon>
        <taxon>Alphaproteobacteria</taxon>
        <taxon>Candidatus Pelagibacterales</taxon>
        <taxon>Candidatus Pelagibacteraceae</taxon>
        <taxon>Candidatus Pelagibacter</taxon>
    </lineage>
</organism>
<evidence type="ECO:0000256" key="6">
    <source>
        <dbReference type="ARBA" id="ARBA00023033"/>
    </source>
</evidence>
<dbReference type="SUPFAM" id="SSF47240">
    <property type="entry name" value="Ferritin-like"/>
    <property type="match status" value="1"/>
</dbReference>
<keyword evidence="5" id="KW-0408">Iron</keyword>
<evidence type="ECO:0000256" key="1">
    <source>
        <dbReference type="ARBA" id="ARBA00004749"/>
    </source>
</evidence>
<dbReference type="CDD" id="cd01042">
    <property type="entry name" value="DMQH"/>
    <property type="match status" value="1"/>
</dbReference>
<keyword evidence="10" id="KW-0830">Ubiquinone</keyword>
<keyword evidence="8" id="KW-0175">Coiled coil</keyword>
<keyword evidence="2" id="KW-0831">Ubiquinone biosynthesis</keyword>
<keyword evidence="7 9" id="KW-0472">Membrane</keyword>
<keyword evidence="11" id="KW-1185">Reference proteome</keyword>
<evidence type="ECO:0000313" key="11">
    <source>
        <dbReference type="Proteomes" id="UP000501094"/>
    </source>
</evidence>
<dbReference type="EMBL" id="CP038852">
    <property type="protein sequence ID" value="QIZ20984.1"/>
    <property type="molecule type" value="Genomic_DNA"/>
</dbReference>
<dbReference type="GO" id="GO:0006744">
    <property type="term" value="P:ubiquinone biosynthetic process"/>
    <property type="evidence" value="ECO:0007669"/>
    <property type="project" value="UniProtKB-KW"/>
</dbReference>
<keyword evidence="6" id="KW-0503">Monooxygenase</keyword>
<dbReference type="KEGG" id="peg:E5R92_04220"/>
<keyword evidence="3" id="KW-0479">Metal-binding</keyword>
<comment type="pathway">
    <text evidence="1">Cofactor biosynthesis; ubiquinone biosynthesis.</text>
</comment>
<evidence type="ECO:0000256" key="2">
    <source>
        <dbReference type="ARBA" id="ARBA00022688"/>
    </source>
</evidence>
<evidence type="ECO:0000256" key="4">
    <source>
        <dbReference type="ARBA" id="ARBA00023002"/>
    </source>
</evidence>
<evidence type="ECO:0000256" key="5">
    <source>
        <dbReference type="ARBA" id="ARBA00023004"/>
    </source>
</evidence>
<gene>
    <name evidence="10" type="ORF">E5R92_04220</name>
</gene>
<dbReference type="PANTHER" id="PTHR11237">
    <property type="entry name" value="COENZYME Q10 BIOSYNTHESIS PROTEIN 7"/>
    <property type="match status" value="1"/>
</dbReference>
<dbReference type="Proteomes" id="UP000501094">
    <property type="component" value="Chromosome"/>
</dbReference>
<dbReference type="AlphaFoldDB" id="A0A6H1Q2D2"/>
<dbReference type="GO" id="GO:0046872">
    <property type="term" value="F:metal ion binding"/>
    <property type="evidence" value="ECO:0007669"/>
    <property type="project" value="UniProtKB-KW"/>
</dbReference>
<evidence type="ECO:0000256" key="9">
    <source>
        <dbReference type="SAM" id="Phobius"/>
    </source>
</evidence>
<dbReference type="InterPro" id="IPR009078">
    <property type="entry name" value="Ferritin-like_SF"/>
</dbReference>
<dbReference type="GO" id="GO:0008682">
    <property type="term" value="F:3-demethoxyubiquinol 3-hydroxylase activity"/>
    <property type="evidence" value="ECO:0007669"/>
    <property type="project" value="TreeGrafter"/>
</dbReference>
<proteinExistence type="predicted"/>
<keyword evidence="4" id="KW-0560">Oxidoreductase</keyword>
<evidence type="ECO:0000256" key="8">
    <source>
        <dbReference type="SAM" id="Coils"/>
    </source>
</evidence>
<feature type="transmembrane region" description="Helical" evidence="9">
    <location>
        <begin position="75"/>
        <end position="94"/>
    </location>
</feature>
<dbReference type="PANTHER" id="PTHR11237:SF4">
    <property type="entry name" value="5-DEMETHOXYUBIQUINONE HYDROXYLASE, MITOCHONDRIAL"/>
    <property type="match status" value="1"/>
</dbReference>
<keyword evidence="9" id="KW-0812">Transmembrane</keyword>
<sequence length="177" mass="20430">MKKTNKEKVKEFIRVDHAGERGAVKIYEGQLLALNTFVKDEILKKKIEEMKIHEKEHCEYFENEIKKRNIKPTKFLPLWDLLGVGLGFGSTILGKKAAMLCTASVEEVIDEHYLDQINALENDEKKLKEKIIKFREDELHHKDIAYKEGATKKGMYSILDKLIKTGSKIAINISEKI</sequence>
<dbReference type="RefSeq" id="WP_168606856.1">
    <property type="nucleotide sequence ID" value="NZ_CP038852.1"/>
</dbReference>
<evidence type="ECO:0000256" key="3">
    <source>
        <dbReference type="ARBA" id="ARBA00022723"/>
    </source>
</evidence>
<evidence type="ECO:0000256" key="7">
    <source>
        <dbReference type="ARBA" id="ARBA00023136"/>
    </source>
</evidence>
<evidence type="ECO:0000313" key="10">
    <source>
        <dbReference type="EMBL" id="QIZ20984.1"/>
    </source>
</evidence>